<reference evidence="3" key="1">
    <citation type="journal article" date="2019" name="Int. J. Syst. Evol. Microbiol.">
        <title>The Global Catalogue of Microorganisms (GCM) 10K type strain sequencing project: providing services to taxonomists for standard genome sequencing and annotation.</title>
        <authorList>
            <consortium name="The Broad Institute Genomics Platform"/>
            <consortium name="The Broad Institute Genome Sequencing Center for Infectious Disease"/>
            <person name="Wu L."/>
            <person name="Ma J."/>
        </authorList>
    </citation>
    <scope>NUCLEOTIDE SEQUENCE [LARGE SCALE GENOMIC DNA]</scope>
    <source>
        <strain evidence="3">JCM 30846</strain>
    </source>
</reference>
<sequence>MPPPGAPELRGDCADCFGLCCVALSFSAVEGFPSDKGAGEPCGHLRDDFGCAVHRELRPRGYAGCATYDCFGAGQKASRHTFGGVDWRQEPATAPAMFAVLPVLRQLQELLHYLAEARALPAAHPLHTELARVYGLTERLTLADADTLLVTDVARHRAEVVAPLLARAAELARGTRPDGRTGRGAGPRRLRGADLSGARFTGADLRGADLRGARLIAADLRGADLRGADLIGADLRGADLAGADLRDTLFLTQSQLDAAKGDSTTALPPRPVRPAHWGTAP</sequence>
<dbReference type="InterPro" id="IPR051082">
    <property type="entry name" value="Pentapeptide-BTB/POZ_domain"/>
</dbReference>
<feature type="region of interest" description="Disordered" evidence="1">
    <location>
        <begin position="260"/>
        <end position="281"/>
    </location>
</feature>
<gene>
    <name evidence="2" type="ORF">GCM10023082_10900</name>
</gene>
<evidence type="ECO:0000313" key="3">
    <source>
        <dbReference type="Proteomes" id="UP001499884"/>
    </source>
</evidence>
<dbReference type="SUPFAM" id="SSF141571">
    <property type="entry name" value="Pentapeptide repeat-like"/>
    <property type="match status" value="1"/>
</dbReference>
<dbReference type="PANTHER" id="PTHR14136:SF17">
    <property type="entry name" value="BTB_POZ DOMAIN-CONTAINING PROTEIN KCTD9"/>
    <property type="match status" value="1"/>
</dbReference>
<dbReference type="EMBL" id="BAABEP010000004">
    <property type="protein sequence ID" value="GAA3714972.1"/>
    <property type="molecule type" value="Genomic_DNA"/>
</dbReference>
<dbReference type="InterPro" id="IPR001646">
    <property type="entry name" value="5peptide_repeat"/>
</dbReference>
<name>A0ABP7E8H8_9ACTN</name>
<protein>
    <submittedName>
        <fullName evidence="2">Pentapeptide repeat-containing protein</fullName>
    </submittedName>
</protein>
<proteinExistence type="predicted"/>
<dbReference type="Gene3D" id="2.160.20.80">
    <property type="entry name" value="E3 ubiquitin-protein ligase SopA"/>
    <property type="match status" value="1"/>
</dbReference>
<keyword evidence="3" id="KW-1185">Reference proteome</keyword>
<dbReference type="Proteomes" id="UP001499884">
    <property type="component" value="Unassembled WGS sequence"/>
</dbReference>
<evidence type="ECO:0000313" key="2">
    <source>
        <dbReference type="EMBL" id="GAA3714972.1"/>
    </source>
</evidence>
<accession>A0ABP7E8H8</accession>
<organism evidence="2 3">
    <name type="scientific">Streptomyces tremellae</name>
    <dbReference type="NCBI Taxonomy" id="1124239"/>
    <lineage>
        <taxon>Bacteria</taxon>
        <taxon>Bacillati</taxon>
        <taxon>Actinomycetota</taxon>
        <taxon>Actinomycetes</taxon>
        <taxon>Kitasatosporales</taxon>
        <taxon>Streptomycetaceae</taxon>
        <taxon>Streptomyces</taxon>
    </lineage>
</organism>
<evidence type="ECO:0000256" key="1">
    <source>
        <dbReference type="SAM" id="MobiDB-lite"/>
    </source>
</evidence>
<dbReference type="PANTHER" id="PTHR14136">
    <property type="entry name" value="BTB_POZ DOMAIN-CONTAINING PROTEIN KCTD9"/>
    <property type="match status" value="1"/>
</dbReference>
<comment type="caution">
    <text evidence="2">The sequence shown here is derived from an EMBL/GenBank/DDBJ whole genome shotgun (WGS) entry which is preliminary data.</text>
</comment>
<dbReference type="Pfam" id="PF00805">
    <property type="entry name" value="Pentapeptide"/>
    <property type="match status" value="1"/>
</dbReference>